<reference evidence="2" key="1">
    <citation type="journal article" date="2019" name="Int. J. Syst. Evol. Microbiol.">
        <title>The Global Catalogue of Microorganisms (GCM) 10K type strain sequencing project: providing services to taxonomists for standard genome sequencing and annotation.</title>
        <authorList>
            <consortium name="The Broad Institute Genomics Platform"/>
            <consortium name="The Broad Institute Genome Sequencing Center for Infectious Disease"/>
            <person name="Wu L."/>
            <person name="Ma J."/>
        </authorList>
    </citation>
    <scope>NUCLEOTIDE SEQUENCE [LARGE SCALE GENOMIC DNA]</scope>
    <source>
        <strain evidence="2">TISTR 932</strain>
    </source>
</reference>
<evidence type="ECO:0000313" key="2">
    <source>
        <dbReference type="Proteomes" id="UP001597427"/>
    </source>
</evidence>
<accession>A0ABW5TLK8</accession>
<gene>
    <name evidence="1" type="ORF">ACFSR0_11460</name>
</gene>
<comment type="caution">
    <text evidence="1">The sequence shown here is derived from an EMBL/GenBank/DDBJ whole genome shotgun (WGS) entry which is preliminary data.</text>
</comment>
<dbReference type="Proteomes" id="UP001597427">
    <property type="component" value="Unassembled WGS sequence"/>
</dbReference>
<protein>
    <submittedName>
        <fullName evidence="1">Uncharacterized protein</fullName>
    </submittedName>
</protein>
<organism evidence="1 2">
    <name type="scientific">Enterococcus camelliae</name>
    <dbReference type="NCBI Taxonomy" id="453959"/>
    <lineage>
        <taxon>Bacteria</taxon>
        <taxon>Bacillati</taxon>
        <taxon>Bacillota</taxon>
        <taxon>Bacilli</taxon>
        <taxon>Lactobacillales</taxon>
        <taxon>Enterococcaceae</taxon>
        <taxon>Enterococcus</taxon>
    </lineage>
</organism>
<evidence type="ECO:0000313" key="1">
    <source>
        <dbReference type="EMBL" id="MFD2729991.1"/>
    </source>
</evidence>
<name>A0ABW5TLK8_9ENTE</name>
<keyword evidence="2" id="KW-1185">Reference proteome</keyword>
<sequence>MNQSVYVHIDTTSNVVVTRGIQAKDFHLGVVHPPKNLLLLNPATEYGDYETHTGLKIIRGSNAVDRYAQLVTKGRMNEENKWIDFTDVSMLKELSPLEISELLYFGHMRNHLHSPFFYKLQNNFVYFDLPHDVSRVYYRYLDEFYHILSGRIKRLALEKINEKRSFFKRPAPIENLPVEILKDLREPMKEGMIFCFQQILQDNTRIRIPLYFAEEELASSNNVSSEMVIGNLCYQLTSRTWSLELEEKNLLFI</sequence>
<dbReference type="EMBL" id="JBHUMO010000072">
    <property type="protein sequence ID" value="MFD2729991.1"/>
    <property type="molecule type" value="Genomic_DNA"/>
</dbReference>
<proteinExistence type="predicted"/>
<dbReference type="RefSeq" id="WP_379982846.1">
    <property type="nucleotide sequence ID" value="NZ_JBHUMO010000072.1"/>
</dbReference>